<dbReference type="AlphaFoldDB" id="A0A239KPG3"/>
<dbReference type="EMBL" id="FZOU01000005">
    <property type="protein sequence ID" value="SNT20061.1"/>
    <property type="molecule type" value="Genomic_DNA"/>
</dbReference>
<sequence>MIRQTAIALVLAATAALAPTTATAAPLANLLHLHPHTAAQQDARVSFYLHNNGYQYAEFVVDGKAYPLQPNASVAVKALPGTVVYTRTNLLVRKRGDAILTVDPKVQGARINLN</sequence>
<reference evidence="2 3" key="1">
    <citation type="submission" date="2017-06" db="EMBL/GenBank/DDBJ databases">
        <authorList>
            <person name="Kim H.J."/>
            <person name="Triplett B.A."/>
        </authorList>
    </citation>
    <scope>NUCLEOTIDE SEQUENCE [LARGE SCALE GENOMIC DNA]</scope>
    <source>
        <strain evidence="2 3">DSM 18704</strain>
    </source>
</reference>
<gene>
    <name evidence="2" type="ORF">SAMN05421770_105115</name>
</gene>
<protein>
    <submittedName>
        <fullName evidence="2">Uncharacterized protein</fullName>
    </submittedName>
</protein>
<evidence type="ECO:0000313" key="2">
    <source>
        <dbReference type="EMBL" id="SNT20061.1"/>
    </source>
</evidence>
<evidence type="ECO:0000313" key="3">
    <source>
        <dbReference type="Proteomes" id="UP000198356"/>
    </source>
</evidence>
<accession>A0A239KPG3</accession>
<dbReference type="Proteomes" id="UP000198356">
    <property type="component" value="Unassembled WGS sequence"/>
</dbReference>
<name>A0A239KPG3_9BACT</name>
<dbReference type="RefSeq" id="WP_089409195.1">
    <property type="nucleotide sequence ID" value="NZ_FZOU01000005.1"/>
</dbReference>
<evidence type="ECO:0000256" key="1">
    <source>
        <dbReference type="SAM" id="SignalP"/>
    </source>
</evidence>
<keyword evidence="3" id="KW-1185">Reference proteome</keyword>
<proteinExistence type="predicted"/>
<feature type="chain" id="PRO_5013099754" evidence="1">
    <location>
        <begin position="25"/>
        <end position="114"/>
    </location>
</feature>
<organism evidence="2 3">
    <name type="scientific">Granulicella rosea</name>
    <dbReference type="NCBI Taxonomy" id="474952"/>
    <lineage>
        <taxon>Bacteria</taxon>
        <taxon>Pseudomonadati</taxon>
        <taxon>Acidobacteriota</taxon>
        <taxon>Terriglobia</taxon>
        <taxon>Terriglobales</taxon>
        <taxon>Acidobacteriaceae</taxon>
        <taxon>Granulicella</taxon>
    </lineage>
</organism>
<feature type="signal peptide" evidence="1">
    <location>
        <begin position="1"/>
        <end position="24"/>
    </location>
</feature>
<keyword evidence="1" id="KW-0732">Signal</keyword>